<evidence type="ECO:0000313" key="4">
    <source>
        <dbReference type="Proteomes" id="UP000198697"/>
    </source>
</evidence>
<dbReference type="OrthoDB" id="9768004at2"/>
<dbReference type="AlphaFoldDB" id="A0A1I0FA33"/>
<dbReference type="Proteomes" id="UP000198697">
    <property type="component" value="Unassembled WGS sequence"/>
</dbReference>
<feature type="signal peptide" evidence="1">
    <location>
        <begin position="1"/>
        <end position="22"/>
    </location>
</feature>
<reference evidence="4" key="1">
    <citation type="submission" date="2016-10" db="EMBL/GenBank/DDBJ databases">
        <authorList>
            <person name="Varghese N."/>
            <person name="Submissions S."/>
        </authorList>
    </citation>
    <scope>NUCLEOTIDE SEQUENCE [LARGE SCALE GENOMIC DNA]</scope>
    <source>
        <strain evidence="4">DSM 15310</strain>
    </source>
</reference>
<dbReference type="InterPro" id="IPR042095">
    <property type="entry name" value="SUMF_sf"/>
</dbReference>
<organism evidence="3 4">
    <name type="scientific">Hymenobacter actinosclerus</name>
    <dbReference type="NCBI Taxonomy" id="82805"/>
    <lineage>
        <taxon>Bacteria</taxon>
        <taxon>Pseudomonadati</taxon>
        <taxon>Bacteroidota</taxon>
        <taxon>Cytophagia</taxon>
        <taxon>Cytophagales</taxon>
        <taxon>Hymenobacteraceae</taxon>
        <taxon>Hymenobacter</taxon>
    </lineage>
</organism>
<keyword evidence="1" id="KW-0732">Signal</keyword>
<dbReference type="InterPro" id="IPR005532">
    <property type="entry name" value="SUMF_dom"/>
</dbReference>
<dbReference type="InterPro" id="IPR051043">
    <property type="entry name" value="Sulfatase_Mod_Factor_Kinase"/>
</dbReference>
<keyword evidence="4" id="KW-1185">Reference proteome</keyword>
<sequence length="262" mass="29581">MENMKRFVWLILLLTASAGAFAQAGRAGAKPMHTVAKGVYEPFFRTAATLPVPVAAFRLDEYAVTNAEFIEFVKQNPAWRRSRVNRLFADKNYLLHWATDTTLAPANAPLLQAPVVSVSWFAAQAYAKWQGKRLPTVAEWELAGNGTPRHIRFHSLTDYILDWYKRPNPKVLPPVRSTYVNQYGLYDMHGLIWEWTFDFNSFVGSTDSRGNTTDEVQAFCAAGAVNVKDKTDYAGFMRYGYRGSLKGNFCIQNLGFRCAKSI</sequence>
<name>A0A1I0FA33_9BACT</name>
<dbReference type="PANTHER" id="PTHR23150">
    <property type="entry name" value="SULFATASE MODIFYING FACTOR 1, 2"/>
    <property type="match status" value="1"/>
</dbReference>
<dbReference type="PANTHER" id="PTHR23150:SF19">
    <property type="entry name" value="FORMYLGLYCINE-GENERATING ENZYME"/>
    <property type="match status" value="1"/>
</dbReference>
<dbReference type="EMBL" id="FOHS01000002">
    <property type="protein sequence ID" value="SET54364.1"/>
    <property type="molecule type" value="Genomic_DNA"/>
</dbReference>
<dbReference type="STRING" id="82805.SAMN04487998_2165"/>
<proteinExistence type="predicted"/>
<gene>
    <name evidence="3" type="ORF">SAMN04487998_2165</name>
</gene>
<dbReference type="SUPFAM" id="SSF56436">
    <property type="entry name" value="C-type lectin-like"/>
    <property type="match status" value="1"/>
</dbReference>
<evidence type="ECO:0000256" key="1">
    <source>
        <dbReference type="SAM" id="SignalP"/>
    </source>
</evidence>
<dbReference type="Pfam" id="PF03781">
    <property type="entry name" value="FGE-sulfatase"/>
    <property type="match status" value="1"/>
</dbReference>
<dbReference type="Gene3D" id="3.90.1580.10">
    <property type="entry name" value="paralog of FGE (formylglycine-generating enzyme)"/>
    <property type="match status" value="1"/>
</dbReference>
<protein>
    <submittedName>
        <fullName evidence="3">Formylglycine-generating enzyme, required for sulfatase activity, contains SUMF1/FGE domain</fullName>
    </submittedName>
</protein>
<feature type="chain" id="PRO_5011503509" evidence="1">
    <location>
        <begin position="23"/>
        <end position="262"/>
    </location>
</feature>
<accession>A0A1I0FA33</accession>
<evidence type="ECO:0000259" key="2">
    <source>
        <dbReference type="Pfam" id="PF03781"/>
    </source>
</evidence>
<feature type="domain" description="Sulfatase-modifying factor enzyme-like" evidence="2">
    <location>
        <begin position="52"/>
        <end position="260"/>
    </location>
</feature>
<dbReference type="GO" id="GO:0120147">
    <property type="term" value="F:formylglycine-generating oxidase activity"/>
    <property type="evidence" value="ECO:0007669"/>
    <property type="project" value="TreeGrafter"/>
</dbReference>
<dbReference type="InterPro" id="IPR016187">
    <property type="entry name" value="CTDL_fold"/>
</dbReference>
<evidence type="ECO:0000313" key="3">
    <source>
        <dbReference type="EMBL" id="SET54364.1"/>
    </source>
</evidence>